<gene>
    <name evidence="7" type="ORF">JDN41_01875</name>
</gene>
<dbReference type="Pfam" id="PF01842">
    <property type="entry name" value="ACT"/>
    <property type="match status" value="1"/>
</dbReference>
<comment type="cofactor">
    <cofactor evidence="1">
        <name>pyridoxal 5'-phosphate</name>
        <dbReference type="ChEBI" id="CHEBI:597326"/>
    </cofactor>
</comment>
<dbReference type="EMBL" id="JAEMUK010000004">
    <property type="protein sequence ID" value="MBJ7542304.1"/>
    <property type="molecule type" value="Genomic_DNA"/>
</dbReference>
<evidence type="ECO:0000256" key="5">
    <source>
        <dbReference type="ARBA" id="ARBA00049406"/>
    </source>
</evidence>
<evidence type="ECO:0000256" key="4">
    <source>
        <dbReference type="ARBA" id="ARBA00023239"/>
    </source>
</evidence>
<dbReference type="RefSeq" id="WP_037236111.1">
    <property type="nucleotide sequence ID" value="NZ_JAEMUK010000004.1"/>
</dbReference>
<dbReference type="InterPro" id="IPR001926">
    <property type="entry name" value="TrpB-like_PALP"/>
</dbReference>
<feature type="domain" description="ACT" evidence="6">
    <location>
        <begin position="337"/>
        <end position="416"/>
    </location>
</feature>
<dbReference type="CDD" id="cd01562">
    <property type="entry name" value="Thr-dehyd"/>
    <property type="match status" value="1"/>
</dbReference>
<dbReference type="NCBIfam" id="TIGR01127">
    <property type="entry name" value="ilvA_1Cterm"/>
    <property type="match status" value="1"/>
</dbReference>
<organism evidence="7 8">
    <name type="scientific">Rhodomicrobium udaipurense</name>
    <dbReference type="NCBI Taxonomy" id="1202716"/>
    <lineage>
        <taxon>Bacteria</taxon>
        <taxon>Pseudomonadati</taxon>
        <taxon>Pseudomonadota</taxon>
        <taxon>Alphaproteobacteria</taxon>
        <taxon>Hyphomicrobiales</taxon>
        <taxon>Hyphomicrobiaceae</taxon>
        <taxon>Rhodomicrobium</taxon>
    </lineage>
</organism>
<dbReference type="CDD" id="cd04886">
    <property type="entry name" value="ACT_ThrD-II-like"/>
    <property type="match status" value="1"/>
</dbReference>
<dbReference type="Proteomes" id="UP000623250">
    <property type="component" value="Unassembled WGS sequence"/>
</dbReference>
<comment type="similarity">
    <text evidence="2">Belongs to the serine/threonine dehydratase family.</text>
</comment>
<evidence type="ECO:0000313" key="8">
    <source>
        <dbReference type="Proteomes" id="UP000623250"/>
    </source>
</evidence>
<dbReference type="PROSITE" id="PS51671">
    <property type="entry name" value="ACT"/>
    <property type="match status" value="1"/>
</dbReference>
<protein>
    <submittedName>
        <fullName evidence="7">Threonine ammonia-lyase</fullName>
        <ecNumber evidence="7">4.3.1.19</ecNumber>
    </submittedName>
</protein>
<dbReference type="InterPro" id="IPR045865">
    <property type="entry name" value="ACT-like_dom_sf"/>
</dbReference>
<dbReference type="GO" id="GO:0006567">
    <property type="term" value="P:L-threonine catabolic process"/>
    <property type="evidence" value="ECO:0007669"/>
    <property type="project" value="InterPro"/>
</dbReference>
<dbReference type="Pfam" id="PF00291">
    <property type="entry name" value="PALP"/>
    <property type="match status" value="1"/>
</dbReference>
<evidence type="ECO:0000256" key="2">
    <source>
        <dbReference type="ARBA" id="ARBA00010869"/>
    </source>
</evidence>
<dbReference type="InterPro" id="IPR002912">
    <property type="entry name" value="ACT_dom"/>
</dbReference>
<dbReference type="GO" id="GO:0004794">
    <property type="term" value="F:threonine deaminase activity"/>
    <property type="evidence" value="ECO:0007669"/>
    <property type="project" value="UniProtKB-EC"/>
</dbReference>
<dbReference type="GO" id="GO:0009097">
    <property type="term" value="P:isoleucine biosynthetic process"/>
    <property type="evidence" value="ECO:0007669"/>
    <property type="project" value="TreeGrafter"/>
</dbReference>
<dbReference type="EC" id="4.3.1.19" evidence="7"/>
<dbReference type="AlphaFoldDB" id="A0A8I1KJ06"/>
<comment type="catalytic activity">
    <reaction evidence="5">
        <text>L-serine = pyruvate + NH4(+)</text>
        <dbReference type="Rhea" id="RHEA:19169"/>
        <dbReference type="ChEBI" id="CHEBI:15361"/>
        <dbReference type="ChEBI" id="CHEBI:28938"/>
        <dbReference type="ChEBI" id="CHEBI:33384"/>
        <dbReference type="EC" id="4.3.1.17"/>
    </reaction>
</comment>
<dbReference type="InterPro" id="IPR036052">
    <property type="entry name" value="TrpB-like_PALP_sf"/>
</dbReference>
<dbReference type="Gene3D" id="3.30.70.260">
    <property type="match status" value="1"/>
</dbReference>
<dbReference type="PANTHER" id="PTHR48078">
    <property type="entry name" value="THREONINE DEHYDRATASE, MITOCHONDRIAL-RELATED"/>
    <property type="match status" value="1"/>
</dbReference>
<keyword evidence="8" id="KW-1185">Reference proteome</keyword>
<dbReference type="FunFam" id="3.40.50.1100:FF:000005">
    <property type="entry name" value="Threonine dehydratase catabolic"/>
    <property type="match status" value="1"/>
</dbReference>
<evidence type="ECO:0000256" key="1">
    <source>
        <dbReference type="ARBA" id="ARBA00001933"/>
    </source>
</evidence>
<sequence>MTILAARVSEEPRVSLEDIRAAREALRGAIIRTPAVEAPKLSALSGAQIFIKYENMQATGSFKERGALNKLLSLDATQRERGVIAISAGNHAQAVAHHAARLGIPATIVMPEGTPFNKVGATEAFGAKVILYGESVAESRVAADRLIVDHGFTLVHPYDDPAVIAGQGTAALEFLEDCPDLDCLIVPIGGGGFISGVAIAAKALKPDIEIIGVEVESYPSTYAALRGRIAECGGATLAEGIAVKTPGGHTLPVMRDLVTDVVLVSESMVESAIFLLASLQKTVAEGASAAALAAVLSDRRRFHGRRIGLFQSGANIDSRVLAAIIIRGLERESKILSLRIQVDDRPGMLGELASELGRCGANILEVHHRRFYLYVPAKSTLVDIVIETKDARHAEEIIGKLRTHGFRVERLNASGGEPAPRME</sequence>
<dbReference type="InterPro" id="IPR005789">
    <property type="entry name" value="Thr_deHydtase_catblc"/>
</dbReference>
<dbReference type="InterPro" id="IPR050147">
    <property type="entry name" value="Ser/Thr_Dehydratase"/>
</dbReference>
<evidence type="ECO:0000256" key="3">
    <source>
        <dbReference type="ARBA" id="ARBA00022898"/>
    </source>
</evidence>
<keyword evidence="3" id="KW-0663">Pyridoxal phosphate</keyword>
<evidence type="ECO:0000313" key="7">
    <source>
        <dbReference type="EMBL" id="MBJ7542304.1"/>
    </source>
</evidence>
<evidence type="ECO:0000259" key="6">
    <source>
        <dbReference type="PROSITE" id="PS51671"/>
    </source>
</evidence>
<reference evidence="7 8" key="1">
    <citation type="submission" date="2020-12" db="EMBL/GenBank/DDBJ databases">
        <title>Revised draft genomes of Rhodomicrobium vannielii ATCC 17100 and Rhodomicrobium udaipurense JA643.</title>
        <authorList>
            <person name="Conners E.M."/>
            <person name="Davenport E.J."/>
            <person name="Bose A."/>
        </authorList>
    </citation>
    <scope>NUCLEOTIDE SEQUENCE [LARGE SCALE GENOMIC DNA]</scope>
    <source>
        <strain evidence="7 8">JA643</strain>
    </source>
</reference>
<dbReference type="GO" id="GO:0003941">
    <property type="term" value="F:L-serine ammonia-lyase activity"/>
    <property type="evidence" value="ECO:0007669"/>
    <property type="project" value="UniProtKB-EC"/>
</dbReference>
<accession>A0A8I1KJ06</accession>
<dbReference type="Gene3D" id="3.40.50.1100">
    <property type="match status" value="2"/>
</dbReference>
<name>A0A8I1KJ06_9HYPH</name>
<dbReference type="InterPro" id="IPR044561">
    <property type="entry name" value="ACT_ThrD-II-like"/>
</dbReference>
<dbReference type="SUPFAM" id="SSF53686">
    <property type="entry name" value="Tryptophan synthase beta subunit-like PLP-dependent enzymes"/>
    <property type="match status" value="1"/>
</dbReference>
<keyword evidence="4 7" id="KW-0456">Lyase</keyword>
<dbReference type="GO" id="GO:0006565">
    <property type="term" value="P:L-serine catabolic process"/>
    <property type="evidence" value="ECO:0007669"/>
    <property type="project" value="TreeGrafter"/>
</dbReference>
<dbReference type="PANTHER" id="PTHR48078:SF6">
    <property type="entry name" value="L-THREONINE DEHYDRATASE CATABOLIC TDCB"/>
    <property type="match status" value="1"/>
</dbReference>
<dbReference type="SUPFAM" id="SSF55021">
    <property type="entry name" value="ACT-like"/>
    <property type="match status" value="1"/>
</dbReference>
<dbReference type="NCBIfam" id="NF005600">
    <property type="entry name" value="PRK07334.1"/>
    <property type="match status" value="1"/>
</dbReference>
<proteinExistence type="inferred from homology"/>
<comment type="caution">
    <text evidence="7">The sequence shown here is derived from an EMBL/GenBank/DDBJ whole genome shotgun (WGS) entry which is preliminary data.</text>
</comment>